<dbReference type="GO" id="GO:0140097">
    <property type="term" value="F:catalytic activity, acting on DNA"/>
    <property type="evidence" value="ECO:0007669"/>
    <property type="project" value="UniProtKB-ARBA"/>
</dbReference>
<evidence type="ECO:0000256" key="3">
    <source>
        <dbReference type="ARBA" id="ARBA00022806"/>
    </source>
</evidence>
<dbReference type="SMART" id="SM00487">
    <property type="entry name" value="DEXDc"/>
    <property type="match status" value="1"/>
</dbReference>
<evidence type="ECO:0000256" key="2">
    <source>
        <dbReference type="ARBA" id="ARBA00022801"/>
    </source>
</evidence>
<dbReference type="InterPro" id="IPR006935">
    <property type="entry name" value="Helicase/UvrB_N"/>
</dbReference>
<dbReference type="Pfam" id="PF00271">
    <property type="entry name" value="Helicase_C"/>
    <property type="match status" value="1"/>
</dbReference>
<dbReference type="InterPro" id="IPR027417">
    <property type="entry name" value="P-loop_NTPase"/>
</dbReference>
<dbReference type="Proteomes" id="UP000318864">
    <property type="component" value="Unassembled WGS sequence"/>
</dbReference>
<dbReference type="AlphaFoldDB" id="A0A4S3TNZ0"/>
<keyword evidence="4" id="KW-0067">ATP-binding</keyword>
<dbReference type="Gene3D" id="3.30.870.10">
    <property type="entry name" value="Endonuclease Chain A"/>
    <property type="match status" value="1"/>
</dbReference>
<sequence length="729" mass="83091">MASNRIPSSLADLSLERSYRTGGELLDRFYIPCLSVAHQYDRAAGFFDSKSLAMAGKGIAGLIENGGRMRLLTSPRFSNHDLEVLKEYTDTVENTEVFENALKRGIEGEVEGEDVDQYLQTDRFKCLAWMLEQGYLEIKVAYMPADKQKNPYRLYHEKIGIIKDQDRNRMAFTGSINETKSGWTDNYESFEVFRSWIGHEDKRIQDKQDAFDRLWNNEDPEVDVYNLPDAVEKSVTERSPDTIDGLPAINLFLTEEGRDTYTEEDQKDLWPHQEDAIDWWRSHDYKGIFAMATGTGKTYTALRAARLQADTRLTVIIVPTKVLVDQWLDELPDVFGPDSSVLECTGREDWRSKILSIVDPYRIGDLNEIAEEDRSVIITTPHTASSDAFRRAVDHIPSKRLQIIIDEVHGIGSSQFRKALEIEAGRRLGLSATPNRQWDEEGTQAIYDYFGNHEPFRFSTQDAIENGYLAEYDYHPLLCELTTEEFDEYLEYTNQLGSIEAQLKSSESPPKHLYHRREQILRQRAQIKKSAIRKPSRFGAFLDTDHPTPAIVFCEDNSQIDELEQELQHRNKSYGVYVSDRADEQASAFHKFETGAIDYLLAIKCLDEGVDVPDCPTAVIISSSTNTREFIQRRGRVLRTSDNKDHAAIYDMLVLPGINAQPDDETAIKLVKQEVRRAKLLTDAARNGEKAEVQLAEVLATYGDRFKTLIYTTDAPDPFENGLSESSSS</sequence>
<keyword evidence="1" id="KW-0547">Nucleotide-binding</keyword>
<dbReference type="GO" id="GO:0005524">
    <property type="term" value="F:ATP binding"/>
    <property type="evidence" value="ECO:0007669"/>
    <property type="project" value="UniProtKB-KW"/>
</dbReference>
<dbReference type="InterPro" id="IPR001650">
    <property type="entry name" value="Helicase_C-like"/>
</dbReference>
<dbReference type="PANTHER" id="PTHR11274:SF0">
    <property type="entry name" value="GENERAL TRANSCRIPTION AND DNA REPAIR FACTOR IIH HELICASE SUBUNIT XPB"/>
    <property type="match status" value="1"/>
</dbReference>
<feature type="domain" description="Helicase ATP-binding" evidence="5">
    <location>
        <begin position="287"/>
        <end position="452"/>
    </location>
</feature>
<feature type="domain" description="Helicase C-terminal" evidence="6">
    <location>
        <begin position="526"/>
        <end position="679"/>
    </location>
</feature>
<dbReference type="SUPFAM" id="SSF52540">
    <property type="entry name" value="P-loop containing nucleoside triphosphate hydrolases"/>
    <property type="match status" value="1"/>
</dbReference>
<dbReference type="Gene3D" id="3.40.50.300">
    <property type="entry name" value="P-loop containing nucleotide triphosphate hydrolases"/>
    <property type="match status" value="2"/>
</dbReference>
<evidence type="ECO:0000259" key="6">
    <source>
        <dbReference type="PROSITE" id="PS51194"/>
    </source>
</evidence>
<name>A0A4S3TNZ0_9EURY</name>
<dbReference type="CDD" id="cd09179">
    <property type="entry name" value="PLDc_N_DEXD_a"/>
    <property type="match status" value="1"/>
</dbReference>
<dbReference type="GO" id="GO:0004386">
    <property type="term" value="F:helicase activity"/>
    <property type="evidence" value="ECO:0007669"/>
    <property type="project" value="UniProtKB-KW"/>
</dbReference>
<organism evidence="7 8">
    <name type="scientific">Salinadaptatus halalkaliphilus</name>
    <dbReference type="NCBI Taxonomy" id="2419781"/>
    <lineage>
        <taxon>Archaea</taxon>
        <taxon>Methanobacteriati</taxon>
        <taxon>Methanobacteriota</taxon>
        <taxon>Stenosarchaea group</taxon>
        <taxon>Halobacteria</taxon>
        <taxon>Halobacteriales</taxon>
        <taxon>Natrialbaceae</taxon>
        <taxon>Salinadaptatus</taxon>
    </lineage>
</organism>
<evidence type="ECO:0000313" key="7">
    <source>
        <dbReference type="EMBL" id="THE64288.1"/>
    </source>
</evidence>
<protein>
    <submittedName>
        <fullName evidence="7">DEAD/DEAH box helicase</fullName>
    </submittedName>
</protein>
<gene>
    <name evidence="7" type="ORF">D8Y22_13740</name>
</gene>
<comment type="caution">
    <text evidence="7">The sequence shown here is derived from an EMBL/GenBank/DDBJ whole genome shotgun (WGS) entry which is preliminary data.</text>
</comment>
<evidence type="ECO:0000256" key="1">
    <source>
        <dbReference type="ARBA" id="ARBA00022741"/>
    </source>
</evidence>
<accession>A0A4S3TNZ0</accession>
<dbReference type="GO" id="GO:0016787">
    <property type="term" value="F:hydrolase activity"/>
    <property type="evidence" value="ECO:0007669"/>
    <property type="project" value="UniProtKB-KW"/>
</dbReference>
<reference evidence="7 8" key="1">
    <citation type="submission" date="2018-10" db="EMBL/GenBank/DDBJ databases">
        <title>Natronolimnobius sp. XQ-INN 246 isolated from Inner Mongolia Autonomous Region of China.</title>
        <authorList>
            <person name="Xue Q."/>
        </authorList>
    </citation>
    <scope>NUCLEOTIDE SEQUENCE [LARGE SCALE GENOMIC DNA]</scope>
    <source>
        <strain evidence="7 8">XQ-INN 246</strain>
    </source>
</reference>
<keyword evidence="2" id="KW-0378">Hydrolase</keyword>
<dbReference type="InterPro" id="IPR014001">
    <property type="entry name" value="Helicase_ATP-bd"/>
</dbReference>
<evidence type="ECO:0000256" key="4">
    <source>
        <dbReference type="ARBA" id="ARBA00022840"/>
    </source>
</evidence>
<evidence type="ECO:0000259" key="5">
    <source>
        <dbReference type="PROSITE" id="PS51192"/>
    </source>
</evidence>
<keyword evidence="3 7" id="KW-0347">Helicase</keyword>
<evidence type="ECO:0000313" key="8">
    <source>
        <dbReference type="Proteomes" id="UP000318864"/>
    </source>
</evidence>
<dbReference type="OrthoDB" id="204523at2157"/>
<dbReference type="CDD" id="cd17926">
    <property type="entry name" value="DEXHc_RE"/>
    <property type="match status" value="1"/>
</dbReference>
<dbReference type="SMART" id="SM00490">
    <property type="entry name" value="HELICc"/>
    <property type="match status" value="1"/>
</dbReference>
<dbReference type="PROSITE" id="PS51194">
    <property type="entry name" value="HELICASE_CTER"/>
    <property type="match status" value="1"/>
</dbReference>
<dbReference type="Pfam" id="PF04851">
    <property type="entry name" value="ResIII"/>
    <property type="match status" value="1"/>
</dbReference>
<dbReference type="PANTHER" id="PTHR11274">
    <property type="entry name" value="RAD25/XP-B DNA REPAIR HELICASE"/>
    <property type="match status" value="1"/>
</dbReference>
<dbReference type="EMBL" id="RBZW01000035">
    <property type="protein sequence ID" value="THE64288.1"/>
    <property type="molecule type" value="Genomic_DNA"/>
</dbReference>
<dbReference type="GO" id="GO:0003677">
    <property type="term" value="F:DNA binding"/>
    <property type="evidence" value="ECO:0007669"/>
    <property type="project" value="InterPro"/>
</dbReference>
<proteinExistence type="predicted"/>
<keyword evidence="8" id="KW-1185">Reference proteome</keyword>
<dbReference type="PROSITE" id="PS51192">
    <property type="entry name" value="HELICASE_ATP_BIND_1"/>
    <property type="match status" value="1"/>
</dbReference>
<dbReference type="InterPro" id="IPR050615">
    <property type="entry name" value="ATP-dep_DNA_Helicase"/>
</dbReference>